<dbReference type="Proteomes" id="UP000242763">
    <property type="component" value="Unassembled WGS sequence"/>
</dbReference>
<organism evidence="2 3">
    <name type="scientific">Aquamicrobium aerolatum DSM 21857</name>
    <dbReference type="NCBI Taxonomy" id="1121003"/>
    <lineage>
        <taxon>Bacteria</taxon>
        <taxon>Pseudomonadati</taxon>
        <taxon>Pseudomonadota</taxon>
        <taxon>Alphaproteobacteria</taxon>
        <taxon>Hyphomicrobiales</taxon>
        <taxon>Phyllobacteriaceae</taxon>
        <taxon>Aerobium</taxon>
    </lineage>
</organism>
<proteinExistence type="predicted"/>
<dbReference type="STRING" id="1121003.SAMN03080618_00322"/>
<gene>
    <name evidence="2" type="ORF">SAMN03080618_00322</name>
</gene>
<dbReference type="InterPro" id="IPR012495">
    <property type="entry name" value="TadE-like_dom"/>
</dbReference>
<reference evidence="3" key="1">
    <citation type="submission" date="2016-10" db="EMBL/GenBank/DDBJ databases">
        <authorList>
            <person name="Varghese N."/>
            <person name="Submissions S."/>
        </authorList>
    </citation>
    <scope>NUCLEOTIDE SEQUENCE [LARGE SCALE GENOMIC DNA]</scope>
    <source>
        <strain evidence="3">DSM 21857</strain>
    </source>
</reference>
<dbReference type="Pfam" id="PF07811">
    <property type="entry name" value="TadE"/>
    <property type="match status" value="1"/>
</dbReference>
<dbReference type="EMBL" id="FORF01000001">
    <property type="protein sequence ID" value="SFI38288.1"/>
    <property type="molecule type" value="Genomic_DNA"/>
</dbReference>
<evidence type="ECO:0000313" key="3">
    <source>
        <dbReference type="Proteomes" id="UP000242763"/>
    </source>
</evidence>
<dbReference type="AlphaFoldDB" id="A0A1I3HR78"/>
<evidence type="ECO:0000259" key="1">
    <source>
        <dbReference type="Pfam" id="PF07811"/>
    </source>
</evidence>
<keyword evidence="3" id="KW-1185">Reference proteome</keyword>
<accession>A0A1I3HR78</accession>
<feature type="domain" description="TadE-like" evidence="1">
    <location>
        <begin position="2"/>
        <end position="35"/>
    </location>
</feature>
<sequence length="120" mass="12929">MLSPLYLLLLMGMTAYGIYFGAAHSVQQISADAARAAVAGVSPAERRDLATTFINRHAAGYPFIEISNLSVSLDVQPEATQFQVVISYDASKLPIWGLFGGLSMPSQIIQRRSTIRIGGI</sequence>
<name>A0A1I3HR78_9HYPH</name>
<protein>
    <submittedName>
        <fullName evidence="2">Flp pilus assembly protein TadG</fullName>
    </submittedName>
</protein>
<evidence type="ECO:0000313" key="2">
    <source>
        <dbReference type="EMBL" id="SFI38288.1"/>
    </source>
</evidence>